<evidence type="ECO:0000256" key="1">
    <source>
        <dbReference type="SAM" id="MobiDB-lite"/>
    </source>
</evidence>
<sequence length="272" mass="29030">MRLVFLLASLLYVARADKRCFNAQGIAITDSSFVPCNSSATESACCASNKGNGDICIQGGLCYAQQGSYSGYIYGNGCTDSTFSDQTCPYACPMAKQNGWKAYNVLPCALDTWCCREASDRTNCCNNSSMIIDKDQTTYLGQFINNVIPGTSTTSDDSNSTETAATATVTSTVTATPSGDSDSNTTTVVGAAVGAVLGVACMIALAGLIWMMRKVKNLKREMQSLRSQESYSSSSAPMTQQPYNPPQSAVPMVHTYEADWDNGRYEIDGTGK</sequence>
<evidence type="ECO:0000256" key="2">
    <source>
        <dbReference type="SAM" id="Phobius"/>
    </source>
</evidence>
<organism evidence="4 5">
    <name type="scientific">Aureobasidium namibiae CBS 147.97</name>
    <dbReference type="NCBI Taxonomy" id="1043004"/>
    <lineage>
        <taxon>Eukaryota</taxon>
        <taxon>Fungi</taxon>
        <taxon>Dikarya</taxon>
        <taxon>Ascomycota</taxon>
        <taxon>Pezizomycotina</taxon>
        <taxon>Dothideomycetes</taxon>
        <taxon>Dothideomycetidae</taxon>
        <taxon>Dothideales</taxon>
        <taxon>Saccotheciaceae</taxon>
        <taxon>Aureobasidium</taxon>
    </lineage>
</organism>
<dbReference type="EMBL" id="KL584707">
    <property type="protein sequence ID" value="KEQ74470.1"/>
    <property type="molecule type" value="Genomic_DNA"/>
</dbReference>
<evidence type="ECO:0008006" key="6">
    <source>
        <dbReference type="Google" id="ProtNLM"/>
    </source>
</evidence>
<keyword evidence="3" id="KW-0732">Signal</keyword>
<evidence type="ECO:0000256" key="3">
    <source>
        <dbReference type="SAM" id="SignalP"/>
    </source>
</evidence>
<dbReference type="HOGENOM" id="CLU_055859_0_0_1"/>
<feature type="transmembrane region" description="Helical" evidence="2">
    <location>
        <begin position="188"/>
        <end position="212"/>
    </location>
</feature>
<feature type="chain" id="PRO_5001703013" description="Mid2 domain-containing protein" evidence="3">
    <location>
        <begin position="17"/>
        <end position="272"/>
    </location>
</feature>
<feature type="signal peptide" evidence="3">
    <location>
        <begin position="1"/>
        <end position="16"/>
    </location>
</feature>
<keyword evidence="2" id="KW-0812">Transmembrane</keyword>
<dbReference type="STRING" id="1043004.A0A074WMZ4"/>
<dbReference type="AlphaFoldDB" id="A0A074WMZ4"/>
<dbReference type="OrthoDB" id="5215637at2759"/>
<protein>
    <recommendedName>
        <fullName evidence="6">Mid2 domain-containing protein</fullName>
    </recommendedName>
</protein>
<accession>A0A074WMZ4</accession>
<dbReference type="Proteomes" id="UP000027730">
    <property type="component" value="Unassembled WGS sequence"/>
</dbReference>
<reference evidence="4 5" key="1">
    <citation type="journal article" date="2014" name="BMC Genomics">
        <title>Genome sequencing of four Aureobasidium pullulans varieties: biotechnological potential, stress tolerance, and description of new species.</title>
        <authorList>
            <person name="Gostin Ar C."/>
            <person name="Ohm R.A."/>
            <person name="Kogej T."/>
            <person name="Sonjak S."/>
            <person name="Turk M."/>
            <person name="Zajc J."/>
            <person name="Zalar P."/>
            <person name="Grube M."/>
            <person name="Sun H."/>
            <person name="Han J."/>
            <person name="Sharma A."/>
            <person name="Chiniquy J."/>
            <person name="Ngan C.Y."/>
            <person name="Lipzen A."/>
            <person name="Barry K."/>
            <person name="Grigoriev I.V."/>
            <person name="Gunde-Cimerman N."/>
        </authorList>
    </citation>
    <scope>NUCLEOTIDE SEQUENCE [LARGE SCALE GENOMIC DNA]</scope>
    <source>
        <strain evidence="4 5">CBS 147.97</strain>
    </source>
</reference>
<feature type="region of interest" description="Disordered" evidence="1">
    <location>
        <begin position="226"/>
        <end position="249"/>
    </location>
</feature>
<dbReference type="RefSeq" id="XP_013428564.1">
    <property type="nucleotide sequence ID" value="XM_013573110.1"/>
</dbReference>
<name>A0A074WMZ4_9PEZI</name>
<keyword evidence="5" id="KW-1185">Reference proteome</keyword>
<keyword evidence="2" id="KW-1133">Transmembrane helix</keyword>
<keyword evidence="2" id="KW-0472">Membrane</keyword>
<feature type="compositionally biased region" description="Low complexity" evidence="1">
    <location>
        <begin position="226"/>
        <end position="235"/>
    </location>
</feature>
<evidence type="ECO:0000313" key="4">
    <source>
        <dbReference type="EMBL" id="KEQ74470.1"/>
    </source>
</evidence>
<dbReference type="GeneID" id="25410114"/>
<evidence type="ECO:0000313" key="5">
    <source>
        <dbReference type="Proteomes" id="UP000027730"/>
    </source>
</evidence>
<gene>
    <name evidence="4" type="ORF">M436DRAFT_44290</name>
</gene>
<proteinExistence type="predicted"/>